<dbReference type="EMBL" id="ML977501">
    <property type="protein sequence ID" value="KAF2132337.1"/>
    <property type="molecule type" value="Genomic_DNA"/>
</dbReference>
<protein>
    <recommendedName>
        <fullName evidence="2">Heterokaryon incompatibility domain-containing protein</fullName>
    </recommendedName>
</protein>
<dbReference type="Proteomes" id="UP000799771">
    <property type="component" value="Unassembled WGS sequence"/>
</dbReference>
<dbReference type="Pfam" id="PF26639">
    <property type="entry name" value="Het-6_barrel"/>
    <property type="match status" value="1"/>
</dbReference>
<accession>A0A6A6AN73</accession>
<organism evidence="3 4">
    <name type="scientific">Dothidotthia symphoricarpi CBS 119687</name>
    <dbReference type="NCBI Taxonomy" id="1392245"/>
    <lineage>
        <taxon>Eukaryota</taxon>
        <taxon>Fungi</taxon>
        <taxon>Dikarya</taxon>
        <taxon>Ascomycota</taxon>
        <taxon>Pezizomycotina</taxon>
        <taxon>Dothideomycetes</taxon>
        <taxon>Pleosporomycetidae</taxon>
        <taxon>Pleosporales</taxon>
        <taxon>Dothidotthiaceae</taxon>
        <taxon>Dothidotthia</taxon>
    </lineage>
</organism>
<sequence length="753" mass="86851">MNESVAGNPADKQSQYPPHQYQRLSSAHSIQLFRLTGFNPKAKQFHGNFFERNSDDHTVSEAHNTKYTALSYTWGAAIEGENEDVDEPWIVVIHETTRDDDGTEKAIATSIAIQQNLATYLKALSSFHMRNGLVLSFAIWIDAISIDQTNDEERTIQISLMGNIYREALQVHIWLGESNSNWEAFMWIHLHVLPELRSFYDLEGVTRCVDMMSGYDPIKEEFWDKYMPHLQPLDMGGKVSWKDCWESYWYFLYERRWFRRAWTYQEVLLARHPSIICGPSYESVSFDSVAIISSLLLKSGWGNQLNLRFPSYKTVENGPHIMPAYIGREKNTISKYISETPFLKPVAILMSEGSWVEFWSEICYSMQNRECTFMEDRIHATIGIMNAIRPPSVSEELLQEPKGMSVEQMYYWAGSLFLRKSLNLNYLSYIGQPSKSNPGWIVNHSRMNEFIPIANNVDPFDACPLRYHRQVTIVDNTLIGAGVKVDTIRSCSYPHMLALPEWCLYYSTHLSQTYHPCAACQSSIEAVWRTLVWNHNRHRISAEDSWGGEFKEWLESIMIIKFLLPKFRAVLPGEGWEQTANEWLQQVEFVGWKSNYLATPSIRVIRAKIACISKHPAWPSVRAMYTTSPSLIELSPDVGAAIEPFRDVLDKAFHSNFYRELARITWNRKLIGTRSGYIGMAHNRCEIGDEIWLLAGGQVPYVLRPCDAKPHESNDSTPRYTFQGDCYIHGIMEGEFFEGKQQDEISFETVHIL</sequence>
<feature type="region of interest" description="Disordered" evidence="1">
    <location>
        <begin position="1"/>
        <end position="21"/>
    </location>
</feature>
<feature type="domain" description="Heterokaryon incompatibility" evidence="2">
    <location>
        <begin position="67"/>
        <end position="266"/>
    </location>
</feature>
<evidence type="ECO:0000313" key="4">
    <source>
        <dbReference type="Proteomes" id="UP000799771"/>
    </source>
</evidence>
<keyword evidence="4" id="KW-1185">Reference proteome</keyword>
<evidence type="ECO:0000259" key="2">
    <source>
        <dbReference type="Pfam" id="PF06985"/>
    </source>
</evidence>
<dbReference type="InterPro" id="IPR052895">
    <property type="entry name" value="HetReg/Transcr_Mod"/>
</dbReference>
<dbReference type="OrthoDB" id="3548654at2759"/>
<evidence type="ECO:0000256" key="1">
    <source>
        <dbReference type="SAM" id="MobiDB-lite"/>
    </source>
</evidence>
<dbReference type="GeneID" id="54413209"/>
<gene>
    <name evidence="3" type="ORF">P153DRAFT_429489</name>
</gene>
<dbReference type="PANTHER" id="PTHR24148">
    <property type="entry name" value="ANKYRIN REPEAT DOMAIN-CONTAINING PROTEIN 39 HOMOLOG-RELATED"/>
    <property type="match status" value="1"/>
</dbReference>
<reference evidence="3" key="1">
    <citation type="journal article" date="2020" name="Stud. Mycol.">
        <title>101 Dothideomycetes genomes: a test case for predicting lifestyles and emergence of pathogens.</title>
        <authorList>
            <person name="Haridas S."/>
            <person name="Albert R."/>
            <person name="Binder M."/>
            <person name="Bloem J."/>
            <person name="Labutti K."/>
            <person name="Salamov A."/>
            <person name="Andreopoulos B."/>
            <person name="Baker S."/>
            <person name="Barry K."/>
            <person name="Bills G."/>
            <person name="Bluhm B."/>
            <person name="Cannon C."/>
            <person name="Castanera R."/>
            <person name="Culley D."/>
            <person name="Daum C."/>
            <person name="Ezra D."/>
            <person name="Gonzalez J."/>
            <person name="Henrissat B."/>
            <person name="Kuo A."/>
            <person name="Liang C."/>
            <person name="Lipzen A."/>
            <person name="Lutzoni F."/>
            <person name="Magnuson J."/>
            <person name="Mondo S."/>
            <person name="Nolan M."/>
            <person name="Ohm R."/>
            <person name="Pangilinan J."/>
            <person name="Park H.-J."/>
            <person name="Ramirez L."/>
            <person name="Alfaro M."/>
            <person name="Sun H."/>
            <person name="Tritt A."/>
            <person name="Yoshinaga Y."/>
            <person name="Zwiers L.-H."/>
            <person name="Turgeon B."/>
            <person name="Goodwin S."/>
            <person name="Spatafora J."/>
            <person name="Crous P."/>
            <person name="Grigoriev I."/>
        </authorList>
    </citation>
    <scope>NUCLEOTIDE SEQUENCE</scope>
    <source>
        <strain evidence="3">CBS 119687</strain>
    </source>
</reference>
<proteinExistence type="predicted"/>
<dbReference type="PANTHER" id="PTHR24148:SF73">
    <property type="entry name" value="HET DOMAIN PROTEIN (AFU_ORTHOLOGUE AFUA_8G01020)"/>
    <property type="match status" value="1"/>
</dbReference>
<dbReference type="InterPro" id="IPR010730">
    <property type="entry name" value="HET"/>
</dbReference>
<dbReference type="RefSeq" id="XP_033526724.1">
    <property type="nucleotide sequence ID" value="XM_033672777.1"/>
</dbReference>
<dbReference type="Pfam" id="PF06985">
    <property type="entry name" value="HET"/>
    <property type="match status" value="1"/>
</dbReference>
<name>A0A6A6AN73_9PLEO</name>
<dbReference type="AlphaFoldDB" id="A0A6A6AN73"/>
<evidence type="ECO:0000313" key="3">
    <source>
        <dbReference type="EMBL" id="KAF2132337.1"/>
    </source>
</evidence>